<evidence type="ECO:0000256" key="2">
    <source>
        <dbReference type="SAM" id="MobiDB-lite"/>
    </source>
</evidence>
<evidence type="ECO:0008006" key="5">
    <source>
        <dbReference type="Google" id="ProtNLM"/>
    </source>
</evidence>
<dbReference type="EMBL" id="CM007387">
    <property type="protein sequence ID" value="ONK64196.1"/>
    <property type="molecule type" value="Genomic_DNA"/>
</dbReference>
<feature type="coiled-coil region" evidence="1">
    <location>
        <begin position="234"/>
        <end position="261"/>
    </location>
</feature>
<feature type="region of interest" description="Disordered" evidence="2">
    <location>
        <begin position="1"/>
        <end position="21"/>
    </location>
</feature>
<dbReference type="OrthoDB" id="1701699at2759"/>
<dbReference type="InterPro" id="IPR004320">
    <property type="entry name" value="BPS1_pln"/>
</dbReference>
<dbReference type="AlphaFoldDB" id="A0A5P1EE75"/>
<organism evidence="3 4">
    <name type="scientific">Asparagus officinalis</name>
    <name type="common">Garden asparagus</name>
    <dbReference type="NCBI Taxonomy" id="4686"/>
    <lineage>
        <taxon>Eukaryota</taxon>
        <taxon>Viridiplantae</taxon>
        <taxon>Streptophyta</taxon>
        <taxon>Embryophyta</taxon>
        <taxon>Tracheophyta</taxon>
        <taxon>Spermatophyta</taxon>
        <taxon>Magnoliopsida</taxon>
        <taxon>Liliopsida</taxon>
        <taxon>Asparagales</taxon>
        <taxon>Asparagaceae</taxon>
        <taxon>Asparagoideae</taxon>
        <taxon>Asparagus</taxon>
    </lineage>
</organism>
<evidence type="ECO:0000313" key="3">
    <source>
        <dbReference type="EMBL" id="ONK64196.1"/>
    </source>
</evidence>
<protein>
    <recommendedName>
        <fullName evidence="5">DUF241 domain protein</fullName>
    </recommendedName>
</protein>
<dbReference type="Pfam" id="PF03087">
    <property type="entry name" value="BPS1"/>
    <property type="match status" value="1"/>
</dbReference>
<feature type="compositionally biased region" description="Polar residues" evidence="2">
    <location>
        <begin position="12"/>
        <end position="21"/>
    </location>
</feature>
<name>A0A5P1EE75_ASPOF</name>
<dbReference type="Gramene" id="ONK64196">
    <property type="protein sequence ID" value="ONK64196"/>
    <property type="gene ID" value="A4U43_C07F23100"/>
</dbReference>
<evidence type="ECO:0000313" key="4">
    <source>
        <dbReference type="Proteomes" id="UP000243459"/>
    </source>
</evidence>
<gene>
    <name evidence="3" type="ORF">A4U43_C07F23100</name>
</gene>
<reference evidence="4" key="1">
    <citation type="journal article" date="2017" name="Nat. Commun.">
        <title>The asparagus genome sheds light on the origin and evolution of a young Y chromosome.</title>
        <authorList>
            <person name="Harkess A."/>
            <person name="Zhou J."/>
            <person name="Xu C."/>
            <person name="Bowers J.E."/>
            <person name="Van der Hulst R."/>
            <person name="Ayyampalayam S."/>
            <person name="Mercati F."/>
            <person name="Riccardi P."/>
            <person name="McKain M.R."/>
            <person name="Kakrana A."/>
            <person name="Tang H."/>
            <person name="Ray J."/>
            <person name="Groenendijk J."/>
            <person name="Arikit S."/>
            <person name="Mathioni S.M."/>
            <person name="Nakano M."/>
            <person name="Shan H."/>
            <person name="Telgmann-Rauber A."/>
            <person name="Kanno A."/>
            <person name="Yue Z."/>
            <person name="Chen H."/>
            <person name="Li W."/>
            <person name="Chen Y."/>
            <person name="Xu X."/>
            <person name="Zhang Y."/>
            <person name="Luo S."/>
            <person name="Chen H."/>
            <person name="Gao J."/>
            <person name="Mao Z."/>
            <person name="Pires J.C."/>
            <person name="Luo M."/>
            <person name="Kudrna D."/>
            <person name="Wing R.A."/>
            <person name="Meyers B.C."/>
            <person name="Yi K."/>
            <person name="Kong H."/>
            <person name="Lavrijsen P."/>
            <person name="Sunseri F."/>
            <person name="Falavigna A."/>
            <person name="Ye Y."/>
            <person name="Leebens-Mack J.H."/>
            <person name="Chen G."/>
        </authorList>
    </citation>
    <scope>NUCLEOTIDE SEQUENCE [LARGE SCALE GENOMIC DNA]</scope>
    <source>
        <strain evidence="4">cv. DH0086</strain>
    </source>
</reference>
<dbReference type="GO" id="GO:0048364">
    <property type="term" value="P:root development"/>
    <property type="evidence" value="ECO:0007669"/>
    <property type="project" value="InterPro"/>
</dbReference>
<keyword evidence="4" id="KW-1185">Reference proteome</keyword>
<dbReference type="GO" id="GO:0048367">
    <property type="term" value="P:shoot system development"/>
    <property type="evidence" value="ECO:0007669"/>
    <property type="project" value="InterPro"/>
</dbReference>
<evidence type="ECO:0000256" key="1">
    <source>
        <dbReference type="SAM" id="Coils"/>
    </source>
</evidence>
<sequence length="275" mass="30892">MSKITEQPFHIRSNSMPSTSHPTVQRVEELLHKQRAHVSSSRATKFVCDGLRNLGDLFELIDELIRLPTNQQSLHPGQKKLVEGQLEDSLMLLDLIVNVRGCIVSMGEHVKDLYSSLRRKGNEALSTKNIHKLLKNCRRTLVRMNHKSLSCSVGEKDSSTLVKASEEARMSSISLLQSVVSFLSKPKQKGSRWSLVSKKRVACKESAIEEESADMWLQASYDCVASKEADGMQVLEAQNCLESLEIKLESLESGLDCLYKRLIQNRVSLLNLLSL</sequence>
<keyword evidence="1" id="KW-0175">Coiled coil</keyword>
<dbReference type="PANTHER" id="PTHR33070:SF120">
    <property type="entry name" value="EXPRESSED PROTEIN"/>
    <property type="match status" value="1"/>
</dbReference>
<dbReference type="OMA" id="ECKLVRL"/>
<proteinExistence type="predicted"/>
<dbReference type="Proteomes" id="UP000243459">
    <property type="component" value="Chromosome 7"/>
</dbReference>
<accession>A0A5P1EE75</accession>
<dbReference type="PANTHER" id="PTHR33070">
    <property type="entry name" value="OS06G0725500 PROTEIN"/>
    <property type="match status" value="1"/>
</dbReference>